<feature type="compositionally biased region" description="Polar residues" evidence="1">
    <location>
        <begin position="98"/>
        <end position="127"/>
    </location>
</feature>
<feature type="compositionally biased region" description="Basic and acidic residues" evidence="1">
    <location>
        <begin position="195"/>
        <end position="204"/>
    </location>
</feature>
<dbReference type="Proteomes" id="UP000887575">
    <property type="component" value="Unassembled WGS sequence"/>
</dbReference>
<feature type="compositionally biased region" description="Low complexity" evidence="1">
    <location>
        <begin position="185"/>
        <end position="194"/>
    </location>
</feature>
<keyword evidence="2" id="KW-1185">Reference proteome</keyword>
<evidence type="ECO:0000256" key="1">
    <source>
        <dbReference type="SAM" id="MobiDB-lite"/>
    </source>
</evidence>
<evidence type="ECO:0000313" key="3">
    <source>
        <dbReference type="WBParaSite" id="MBELARI_LOCUS12568"/>
    </source>
</evidence>
<accession>A0AAF3EF24</accession>
<proteinExistence type="predicted"/>
<organism evidence="2 3">
    <name type="scientific">Mesorhabditis belari</name>
    <dbReference type="NCBI Taxonomy" id="2138241"/>
    <lineage>
        <taxon>Eukaryota</taxon>
        <taxon>Metazoa</taxon>
        <taxon>Ecdysozoa</taxon>
        <taxon>Nematoda</taxon>
        <taxon>Chromadorea</taxon>
        <taxon>Rhabditida</taxon>
        <taxon>Rhabditina</taxon>
        <taxon>Rhabditomorpha</taxon>
        <taxon>Rhabditoidea</taxon>
        <taxon>Rhabditidae</taxon>
        <taxon>Mesorhabditinae</taxon>
        <taxon>Mesorhabditis</taxon>
    </lineage>
</organism>
<protein>
    <submittedName>
        <fullName evidence="3">Uncharacterized protein</fullName>
    </submittedName>
</protein>
<dbReference type="AlphaFoldDB" id="A0AAF3EF24"/>
<name>A0AAF3EF24_9BILA</name>
<feature type="region of interest" description="Disordered" evidence="1">
    <location>
        <begin position="182"/>
        <end position="204"/>
    </location>
</feature>
<feature type="region of interest" description="Disordered" evidence="1">
    <location>
        <begin position="96"/>
        <end position="127"/>
    </location>
</feature>
<sequence length="204" mass="22649">MIQSLVKKAFTKLQLDEEGCAICPICSERLPDSEWSDHVEEERRRLRDAILSLKSDRSCAQESIPGIVEASRRKRENELARVKANQMKRLALKRAVGPSTSVRDTMTPFSRQSDGLNSPDSKPASETNNIRCSICSRDVEYCIVAASFENPRCQMCYDTFRATPTAVLIPATISGSPVDLRLNASESSGSGELSPPEKRVKIEE</sequence>
<evidence type="ECO:0000313" key="2">
    <source>
        <dbReference type="Proteomes" id="UP000887575"/>
    </source>
</evidence>
<reference evidence="3" key="1">
    <citation type="submission" date="2024-02" db="UniProtKB">
        <authorList>
            <consortium name="WormBaseParasite"/>
        </authorList>
    </citation>
    <scope>IDENTIFICATION</scope>
</reference>
<dbReference type="WBParaSite" id="MBELARI_LOCUS12568">
    <property type="protein sequence ID" value="MBELARI_LOCUS12568"/>
    <property type="gene ID" value="MBELARI_LOCUS12568"/>
</dbReference>